<dbReference type="InterPro" id="IPR005321">
    <property type="entry name" value="Peptidase_S58_DmpA"/>
</dbReference>
<evidence type="ECO:0000256" key="2">
    <source>
        <dbReference type="SAM" id="MobiDB-lite"/>
    </source>
</evidence>
<proteinExistence type="inferred from homology"/>
<dbReference type="Proteomes" id="UP001215280">
    <property type="component" value="Unassembled WGS sequence"/>
</dbReference>
<sequence>MGGGNQVPLQRPTGASTVGATSTNRPRARDVGIVIGELLCPGPLNSITDVPRVKVGMAEKILGDLSTPDEKKRKKIVRAGVTLIGTDDIESVPLFAGVAALQGSGELTGAHYIKEGGELKGYIAITGTSQLGAAHSGVYNLRPLSIQLPVAGETYDRMTHPLARDPIGLADIQQALANMTFGKLREGNVGGGAAMVSFGLKGGTGTSSRLVPSTQGKDFIVGAIVQANHGSPYDLTIAGVQVGRVLAEEGYTKPWFPAQDTGIQQPKDGDGSIIVVIATDAPLLPHQCSAVARRAGVGISRGGGGTGFFSGDIFLCFSTAAPLTPPETPRYEQKIEPVSTYSVEVVNNETLDVIFRAAADATEEAILNALFAAEELEGYTGRKWRSLPIQRVEEILRNAGRIPEKATAGGF</sequence>
<name>A0AAD7P2H0_9AGAR</name>
<organism evidence="3 4">
    <name type="scientific">Mycena maculata</name>
    <dbReference type="NCBI Taxonomy" id="230809"/>
    <lineage>
        <taxon>Eukaryota</taxon>
        <taxon>Fungi</taxon>
        <taxon>Dikarya</taxon>
        <taxon>Basidiomycota</taxon>
        <taxon>Agaricomycotina</taxon>
        <taxon>Agaricomycetes</taxon>
        <taxon>Agaricomycetidae</taxon>
        <taxon>Agaricales</taxon>
        <taxon>Marasmiineae</taxon>
        <taxon>Mycenaceae</taxon>
        <taxon>Mycena</taxon>
    </lineage>
</organism>
<protein>
    <submittedName>
        <fullName evidence="3">L-aminopeptidase/D-esterase</fullName>
    </submittedName>
</protein>
<accession>A0AAD7P2H0</accession>
<feature type="region of interest" description="Disordered" evidence="2">
    <location>
        <begin position="1"/>
        <end position="23"/>
    </location>
</feature>
<feature type="compositionally biased region" description="Polar residues" evidence="2">
    <location>
        <begin position="13"/>
        <end position="23"/>
    </location>
</feature>
<comment type="similarity">
    <text evidence="1">Belongs to the peptidase S58 family.</text>
</comment>
<gene>
    <name evidence="3" type="ORF">DFH07DRAFT_5634</name>
</gene>
<keyword evidence="4" id="KW-1185">Reference proteome</keyword>
<dbReference type="AlphaFoldDB" id="A0AAD7P2H0"/>
<evidence type="ECO:0000313" key="4">
    <source>
        <dbReference type="Proteomes" id="UP001215280"/>
    </source>
</evidence>
<dbReference type="InterPro" id="IPR016117">
    <property type="entry name" value="ArgJ-like_dom_sf"/>
</dbReference>
<reference evidence="3" key="1">
    <citation type="submission" date="2023-03" db="EMBL/GenBank/DDBJ databases">
        <title>Massive genome expansion in bonnet fungi (Mycena s.s.) driven by repeated elements and novel gene families across ecological guilds.</title>
        <authorList>
            <consortium name="Lawrence Berkeley National Laboratory"/>
            <person name="Harder C.B."/>
            <person name="Miyauchi S."/>
            <person name="Viragh M."/>
            <person name="Kuo A."/>
            <person name="Thoen E."/>
            <person name="Andreopoulos B."/>
            <person name="Lu D."/>
            <person name="Skrede I."/>
            <person name="Drula E."/>
            <person name="Henrissat B."/>
            <person name="Morin E."/>
            <person name="Kohler A."/>
            <person name="Barry K."/>
            <person name="LaButti K."/>
            <person name="Morin E."/>
            <person name="Salamov A."/>
            <person name="Lipzen A."/>
            <person name="Mereny Z."/>
            <person name="Hegedus B."/>
            <person name="Baldrian P."/>
            <person name="Stursova M."/>
            <person name="Weitz H."/>
            <person name="Taylor A."/>
            <person name="Grigoriev I.V."/>
            <person name="Nagy L.G."/>
            <person name="Martin F."/>
            <person name="Kauserud H."/>
        </authorList>
    </citation>
    <scope>NUCLEOTIDE SEQUENCE</scope>
    <source>
        <strain evidence="3">CBHHK188m</strain>
    </source>
</reference>
<dbReference type="SUPFAM" id="SSF56266">
    <property type="entry name" value="DmpA/ArgJ-like"/>
    <property type="match status" value="1"/>
</dbReference>
<dbReference type="Pfam" id="PF03576">
    <property type="entry name" value="Peptidase_S58"/>
    <property type="match status" value="1"/>
</dbReference>
<dbReference type="GO" id="GO:0004177">
    <property type="term" value="F:aminopeptidase activity"/>
    <property type="evidence" value="ECO:0007669"/>
    <property type="project" value="TreeGrafter"/>
</dbReference>
<comment type="caution">
    <text evidence="3">The sequence shown here is derived from an EMBL/GenBank/DDBJ whole genome shotgun (WGS) entry which is preliminary data.</text>
</comment>
<evidence type="ECO:0000313" key="3">
    <source>
        <dbReference type="EMBL" id="KAJ7785220.1"/>
    </source>
</evidence>
<dbReference type="PANTHER" id="PTHR36512:SF3">
    <property type="entry name" value="BLR5678 PROTEIN"/>
    <property type="match status" value="1"/>
</dbReference>
<dbReference type="Gene3D" id="3.60.70.12">
    <property type="entry name" value="L-amino peptidase D-ALA esterase/amidase"/>
    <property type="match status" value="1"/>
</dbReference>
<evidence type="ECO:0000256" key="1">
    <source>
        <dbReference type="ARBA" id="ARBA00007068"/>
    </source>
</evidence>
<dbReference type="EMBL" id="JARJLG010000001">
    <property type="protein sequence ID" value="KAJ7785220.1"/>
    <property type="molecule type" value="Genomic_DNA"/>
</dbReference>
<dbReference type="PANTHER" id="PTHR36512">
    <property type="entry name" value="D-AMINOPEPTIDASE"/>
    <property type="match status" value="1"/>
</dbReference>